<dbReference type="Proteomes" id="UP000799291">
    <property type="component" value="Unassembled WGS sequence"/>
</dbReference>
<protein>
    <submittedName>
        <fullName evidence="3">Uncharacterized protein</fullName>
    </submittedName>
</protein>
<dbReference type="AlphaFoldDB" id="A0A6G1JN03"/>
<gene>
    <name evidence="3" type="ORF">K458DRAFT_411645</name>
</gene>
<organism evidence="3 4">
    <name type="scientific">Lentithecium fluviatile CBS 122367</name>
    <dbReference type="NCBI Taxonomy" id="1168545"/>
    <lineage>
        <taxon>Eukaryota</taxon>
        <taxon>Fungi</taxon>
        <taxon>Dikarya</taxon>
        <taxon>Ascomycota</taxon>
        <taxon>Pezizomycotina</taxon>
        <taxon>Dothideomycetes</taxon>
        <taxon>Pleosporomycetidae</taxon>
        <taxon>Pleosporales</taxon>
        <taxon>Massarineae</taxon>
        <taxon>Lentitheciaceae</taxon>
        <taxon>Lentithecium</taxon>
    </lineage>
</organism>
<keyword evidence="2" id="KW-0812">Transmembrane</keyword>
<feature type="region of interest" description="Disordered" evidence="1">
    <location>
        <begin position="8"/>
        <end position="29"/>
    </location>
</feature>
<feature type="transmembrane region" description="Helical" evidence="2">
    <location>
        <begin position="51"/>
        <end position="75"/>
    </location>
</feature>
<keyword evidence="4" id="KW-1185">Reference proteome</keyword>
<evidence type="ECO:0000256" key="2">
    <source>
        <dbReference type="SAM" id="Phobius"/>
    </source>
</evidence>
<evidence type="ECO:0000313" key="3">
    <source>
        <dbReference type="EMBL" id="KAF2691952.1"/>
    </source>
</evidence>
<sequence>MPAALNVISSSRNGTEIPMQEQPNMDNCGPTRRNHSRVIALSQKVLVSMPLLGWGISGSQYVFTMLALAVVGRLIEREESGRSRASSWYVRQHRHCVSSFRRPLKVKKWRLQ</sequence>
<evidence type="ECO:0000313" key="4">
    <source>
        <dbReference type="Proteomes" id="UP000799291"/>
    </source>
</evidence>
<dbReference type="EMBL" id="MU005569">
    <property type="protein sequence ID" value="KAF2691952.1"/>
    <property type="molecule type" value="Genomic_DNA"/>
</dbReference>
<keyword evidence="2" id="KW-1133">Transmembrane helix</keyword>
<reference evidence="3" key="1">
    <citation type="journal article" date="2020" name="Stud. Mycol.">
        <title>101 Dothideomycetes genomes: a test case for predicting lifestyles and emergence of pathogens.</title>
        <authorList>
            <person name="Haridas S."/>
            <person name="Albert R."/>
            <person name="Binder M."/>
            <person name="Bloem J."/>
            <person name="Labutti K."/>
            <person name="Salamov A."/>
            <person name="Andreopoulos B."/>
            <person name="Baker S."/>
            <person name="Barry K."/>
            <person name="Bills G."/>
            <person name="Bluhm B."/>
            <person name="Cannon C."/>
            <person name="Castanera R."/>
            <person name="Culley D."/>
            <person name="Daum C."/>
            <person name="Ezra D."/>
            <person name="Gonzalez J."/>
            <person name="Henrissat B."/>
            <person name="Kuo A."/>
            <person name="Liang C."/>
            <person name="Lipzen A."/>
            <person name="Lutzoni F."/>
            <person name="Magnuson J."/>
            <person name="Mondo S."/>
            <person name="Nolan M."/>
            <person name="Ohm R."/>
            <person name="Pangilinan J."/>
            <person name="Park H.-J."/>
            <person name="Ramirez L."/>
            <person name="Alfaro M."/>
            <person name="Sun H."/>
            <person name="Tritt A."/>
            <person name="Yoshinaga Y."/>
            <person name="Zwiers L.-H."/>
            <person name="Turgeon B."/>
            <person name="Goodwin S."/>
            <person name="Spatafora J."/>
            <person name="Crous P."/>
            <person name="Grigoriev I."/>
        </authorList>
    </citation>
    <scope>NUCLEOTIDE SEQUENCE</scope>
    <source>
        <strain evidence="3">CBS 122367</strain>
    </source>
</reference>
<evidence type="ECO:0000256" key="1">
    <source>
        <dbReference type="SAM" id="MobiDB-lite"/>
    </source>
</evidence>
<keyword evidence="2" id="KW-0472">Membrane</keyword>
<proteinExistence type="predicted"/>
<name>A0A6G1JN03_9PLEO</name>
<accession>A0A6G1JN03</accession>